<dbReference type="EMBL" id="BK015040">
    <property type="protein sequence ID" value="DAD88392.1"/>
    <property type="molecule type" value="Genomic_DNA"/>
</dbReference>
<reference evidence="2" key="1">
    <citation type="journal article" date="2021" name="Proc. Natl. Acad. Sci. U.S.A.">
        <title>A Catalog of Tens of Thousands of Viruses from Human Metagenomes Reveals Hidden Associations with Chronic Diseases.</title>
        <authorList>
            <person name="Tisza M.J."/>
            <person name="Buck C.B."/>
        </authorList>
    </citation>
    <scope>NUCLEOTIDE SEQUENCE</scope>
    <source>
        <strain evidence="2">CtLfk13</strain>
    </source>
</reference>
<proteinExistence type="predicted"/>
<accession>A0A8S5N1N7</accession>
<protein>
    <submittedName>
        <fullName evidence="2">Uncharacterized protein</fullName>
    </submittedName>
</protein>
<sequence length="140" mass="15485">MGGWYRLRLSTRARRLQLTTTTKVRTTMTNIEAMITKITKLNAEISALTEARDALKAELCAQFNAGDKIQVGDTKVTFAVRKTINAAAVEALPAFKKLPKAVRESLYDKPKLNTRKLAALDLPIDLSPATTVSDVYATFR</sequence>
<name>A0A8S5N1N7_9CAUD</name>
<feature type="coiled-coil region" evidence="1">
    <location>
        <begin position="31"/>
        <end position="58"/>
    </location>
</feature>
<evidence type="ECO:0000256" key="1">
    <source>
        <dbReference type="SAM" id="Coils"/>
    </source>
</evidence>
<keyword evidence="1" id="KW-0175">Coiled coil</keyword>
<evidence type="ECO:0000313" key="2">
    <source>
        <dbReference type="EMBL" id="DAD88392.1"/>
    </source>
</evidence>
<organism evidence="2">
    <name type="scientific">Siphoviridae sp. ctLfk13</name>
    <dbReference type="NCBI Taxonomy" id="2826251"/>
    <lineage>
        <taxon>Viruses</taxon>
        <taxon>Duplodnaviria</taxon>
        <taxon>Heunggongvirae</taxon>
        <taxon>Uroviricota</taxon>
        <taxon>Caudoviricetes</taxon>
    </lineage>
</organism>